<feature type="transmembrane region" description="Helical" evidence="3">
    <location>
        <begin position="421"/>
        <end position="447"/>
    </location>
</feature>
<dbReference type="EMBL" id="MBTG01000066">
    <property type="protein sequence ID" value="OPH47259.1"/>
    <property type="molecule type" value="Genomic_DNA"/>
</dbReference>
<evidence type="ECO:0000256" key="3">
    <source>
        <dbReference type="SAM" id="Phobius"/>
    </source>
</evidence>
<keyword evidence="5" id="KW-1185">Reference proteome</keyword>
<dbReference type="Pfam" id="PF03323">
    <property type="entry name" value="GerA"/>
    <property type="match status" value="1"/>
</dbReference>
<dbReference type="PANTHER" id="PTHR22550">
    <property type="entry name" value="SPORE GERMINATION PROTEIN"/>
    <property type="match status" value="1"/>
</dbReference>
<reference evidence="5" key="1">
    <citation type="submission" date="2016-07" db="EMBL/GenBank/DDBJ databases">
        <authorList>
            <person name="Florea S."/>
            <person name="Webb J.S."/>
            <person name="Jaromczyk J."/>
            <person name="Schardl C.L."/>
        </authorList>
    </citation>
    <scope>NUCLEOTIDE SEQUENCE [LARGE SCALE GENOMIC DNA]</scope>
    <source>
        <strain evidence="5">CY1</strain>
    </source>
</reference>
<evidence type="ECO:0000256" key="2">
    <source>
        <dbReference type="ARBA" id="ARBA00023136"/>
    </source>
</evidence>
<comment type="similarity">
    <text evidence="1">Belongs to the GerABKA family.</text>
</comment>
<feature type="transmembrane region" description="Helical" evidence="3">
    <location>
        <begin position="302"/>
        <end position="321"/>
    </location>
</feature>
<feature type="transmembrane region" description="Helical" evidence="3">
    <location>
        <begin position="260"/>
        <end position="281"/>
    </location>
</feature>
<dbReference type="Proteomes" id="UP000190626">
    <property type="component" value="Unassembled WGS sequence"/>
</dbReference>
<dbReference type="GO" id="GO:0009847">
    <property type="term" value="P:spore germination"/>
    <property type="evidence" value="ECO:0007669"/>
    <property type="project" value="InterPro"/>
</dbReference>
<dbReference type="STRING" id="1469647.BC351_12225"/>
<comment type="caution">
    <text evidence="4">The sequence shown here is derived from an EMBL/GenBank/DDBJ whole genome shotgun (WGS) entry which is preliminary data.</text>
</comment>
<gene>
    <name evidence="4" type="ORF">BC351_12225</name>
</gene>
<dbReference type="OrthoDB" id="1726708at2"/>
<dbReference type="InterPro" id="IPR004995">
    <property type="entry name" value="Spore_Ger"/>
</dbReference>
<keyword evidence="3" id="KW-1133">Transmembrane helix</keyword>
<evidence type="ECO:0000313" key="4">
    <source>
        <dbReference type="EMBL" id="OPH47259.1"/>
    </source>
</evidence>
<feature type="transmembrane region" description="Helical" evidence="3">
    <location>
        <begin position="380"/>
        <end position="409"/>
    </location>
</feature>
<dbReference type="GO" id="GO:0016020">
    <property type="term" value="C:membrane"/>
    <property type="evidence" value="ECO:0007669"/>
    <property type="project" value="InterPro"/>
</dbReference>
<evidence type="ECO:0000313" key="5">
    <source>
        <dbReference type="Proteomes" id="UP000190626"/>
    </source>
</evidence>
<dbReference type="PIRSF" id="PIRSF005690">
    <property type="entry name" value="GerBA"/>
    <property type="match status" value="1"/>
</dbReference>
<accession>A0A1V4H821</accession>
<organism evidence="4 5">
    <name type="scientific">Paenibacillus ferrarius</name>
    <dbReference type="NCBI Taxonomy" id="1469647"/>
    <lineage>
        <taxon>Bacteria</taxon>
        <taxon>Bacillati</taxon>
        <taxon>Bacillota</taxon>
        <taxon>Bacilli</taxon>
        <taxon>Bacillales</taxon>
        <taxon>Paenibacillaceae</taxon>
        <taxon>Paenibacillus</taxon>
    </lineage>
</organism>
<dbReference type="InterPro" id="IPR050768">
    <property type="entry name" value="UPF0353/GerABKA_families"/>
</dbReference>
<keyword evidence="2 3" id="KW-0472">Membrane</keyword>
<name>A0A1V4H821_9BACL</name>
<dbReference type="PANTHER" id="PTHR22550:SF5">
    <property type="entry name" value="LEUCINE ZIPPER PROTEIN 4"/>
    <property type="match status" value="1"/>
</dbReference>
<dbReference type="RefSeq" id="WP_079420971.1">
    <property type="nucleotide sequence ID" value="NZ_MBTG01000066.1"/>
</dbReference>
<keyword evidence="3" id="KW-0812">Transmembrane</keyword>
<evidence type="ECO:0000256" key="1">
    <source>
        <dbReference type="ARBA" id="ARBA00005278"/>
    </source>
</evidence>
<protein>
    <submittedName>
        <fullName evidence="4">Spore gernimation protein KA</fullName>
    </submittedName>
</protein>
<dbReference type="AlphaFoldDB" id="A0A1V4H821"/>
<proteinExistence type="inferred from homology"/>
<sequence length="515" mass="58090">MPGKDVQEQSVSGLEGSITDHMARIQRELGASDDLIFKKFQCMQVWPAVTIYIDGMVDSQLLQNAILQSLLLKQEFERDISAEDDRLEYVQQYALIAAHSSTFNTYKELYDRLLSGHAILLLDNEEKGLWIDVSELKERNVGEPQSHTVVRGPMEGFTENLRTNTALIRRRIRDPRLWMETRQIGKVTHTSVAFMYIKGIADEGIIEELRKRLDRINIDGILESGYIEEEIQDEIRTPFPTVYNTERPDTIAAGLLEGRIAIVVEGTPFVLLIPALFVQFFQSADDYYQRADIGTLVRLLRYLSFFIALLAPALYIAISTFHLEMLPTNLIISIAAQREGVPFPAFIEALLMEVTYEILREAGVRIPRTIGQAVSIVGTLVIGQAAVAAGVVSAAMVIVVSITAISSYVIPENGLSITVRMLRFCMMFLAASFGLLGIWLGLMAMVFHLTTLRSFGVSYMTPFGPYVAPDIKDSIFRMPWKRMKTRPVYNPTTDKLTHRNARRQKVGWLSGRRKS</sequence>